<dbReference type="Pfam" id="PF06682">
    <property type="entry name" value="SARAF"/>
    <property type="match status" value="1"/>
</dbReference>
<dbReference type="AlphaFoldDB" id="A0A1L9VDF8"/>
<dbReference type="STRING" id="1160497.A0A1L9VDF8"/>
<keyword evidence="6 15" id="KW-0812">Transmembrane</keyword>
<evidence type="ECO:0000256" key="11">
    <source>
        <dbReference type="ARBA" id="ARBA00023065"/>
    </source>
</evidence>
<organism evidence="17 18">
    <name type="scientific">Aspergillus glaucus CBS 516.65</name>
    <dbReference type="NCBI Taxonomy" id="1160497"/>
    <lineage>
        <taxon>Eukaryota</taxon>
        <taxon>Fungi</taxon>
        <taxon>Dikarya</taxon>
        <taxon>Ascomycota</taxon>
        <taxon>Pezizomycotina</taxon>
        <taxon>Eurotiomycetes</taxon>
        <taxon>Eurotiomycetidae</taxon>
        <taxon>Eurotiales</taxon>
        <taxon>Aspergillaceae</taxon>
        <taxon>Aspergillus</taxon>
        <taxon>Aspergillus subgen. Aspergillus</taxon>
    </lineage>
</organism>
<sequence length="313" mass="34002">MRSLGSLTLIFLLSLLLHASSAISFGYGSSQKSAKNAILLSHVKSLTLRANQRTTSRRVSPISQLTCIGPSKRVCNLYTIDAMRCTNAGSEYDEEDIQWTCTAPLPPEFKLGATDVICEGYRDANDKWVLKGSCGVEYRLLLTDVGEERFGRMRDESNALGAVGNLVFFGFMVAAFLFILWPMVLSCFGIRRDRPDQRRGWGTFWGGGGGGGGGPGGNGGYPGPPPPYSRYPDHSTSSLSGGWRPGFWTGAMGGTAAGYEMGRRSERYGSPFGGRRMGTRYDRDPWEGSSRTRSSPGFSTTTTGTGFGSTRRR</sequence>
<keyword evidence="11" id="KW-0406">Ion transport</keyword>
<dbReference type="GO" id="GO:0005789">
    <property type="term" value="C:endoplasmic reticulum membrane"/>
    <property type="evidence" value="ECO:0007669"/>
    <property type="project" value="UniProtKB-SubCell"/>
</dbReference>
<evidence type="ECO:0000256" key="9">
    <source>
        <dbReference type="ARBA" id="ARBA00022837"/>
    </source>
</evidence>
<evidence type="ECO:0000256" key="8">
    <source>
        <dbReference type="ARBA" id="ARBA00022824"/>
    </source>
</evidence>
<dbReference type="Proteomes" id="UP000184300">
    <property type="component" value="Unassembled WGS sequence"/>
</dbReference>
<keyword evidence="4" id="KW-0813">Transport</keyword>
<proteinExistence type="inferred from homology"/>
<protein>
    <recommendedName>
        <fullName evidence="3">Store-operated calcium entry-associated regulatory factor</fullName>
    </recommendedName>
    <alternativeName>
        <fullName evidence="13">Transmembrane protein 66</fullName>
    </alternativeName>
</protein>
<dbReference type="RefSeq" id="XP_022398611.1">
    <property type="nucleotide sequence ID" value="XM_022547198.1"/>
</dbReference>
<comment type="subcellular location">
    <subcellularLocation>
        <location evidence="1">Endoplasmic reticulum membrane</location>
        <topology evidence="1">Single-pass type I membrane protein</topology>
    </subcellularLocation>
</comment>
<gene>
    <name evidence="17" type="ORF">ASPGLDRAFT_49889</name>
</gene>
<evidence type="ECO:0000256" key="4">
    <source>
        <dbReference type="ARBA" id="ARBA00022448"/>
    </source>
</evidence>
<dbReference type="PANTHER" id="PTHR15929">
    <property type="entry name" value="STORE-OPERATED CALCIUM ENTRY-ASSOCIATED REGULATORY FACTOR"/>
    <property type="match status" value="1"/>
</dbReference>
<dbReference type="VEuPathDB" id="FungiDB:ASPGLDRAFT_49889"/>
<dbReference type="PANTHER" id="PTHR15929:SF0">
    <property type="entry name" value="STORE-OPERATED CALCIUM ENTRY-ASSOCIATED REGULATORY FACTOR"/>
    <property type="match status" value="1"/>
</dbReference>
<evidence type="ECO:0000256" key="14">
    <source>
        <dbReference type="SAM" id="MobiDB-lite"/>
    </source>
</evidence>
<evidence type="ECO:0000256" key="3">
    <source>
        <dbReference type="ARBA" id="ARBA00016584"/>
    </source>
</evidence>
<evidence type="ECO:0000256" key="15">
    <source>
        <dbReference type="SAM" id="Phobius"/>
    </source>
</evidence>
<keyword evidence="12 15" id="KW-0472">Membrane</keyword>
<keyword evidence="7 16" id="KW-0732">Signal</keyword>
<evidence type="ECO:0000256" key="13">
    <source>
        <dbReference type="ARBA" id="ARBA00031116"/>
    </source>
</evidence>
<feature type="signal peptide" evidence="16">
    <location>
        <begin position="1"/>
        <end position="22"/>
    </location>
</feature>
<dbReference type="GeneID" id="34463459"/>
<evidence type="ECO:0000256" key="10">
    <source>
        <dbReference type="ARBA" id="ARBA00022989"/>
    </source>
</evidence>
<feature type="compositionally biased region" description="Low complexity" evidence="14">
    <location>
        <begin position="288"/>
        <end position="304"/>
    </location>
</feature>
<dbReference type="GO" id="GO:2001256">
    <property type="term" value="P:regulation of store-operated calcium entry"/>
    <property type="evidence" value="ECO:0007669"/>
    <property type="project" value="InterPro"/>
</dbReference>
<feature type="region of interest" description="Disordered" evidence="14">
    <location>
        <begin position="201"/>
        <end position="237"/>
    </location>
</feature>
<reference evidence="18" key="1">
    <citation type="journal article" date="2017" name="Genome Biol.">
        <title>Comparative genomics reveals high biological diversity and specific adaptations in the industrially and medically important fungal genus Aspergillus.</title>
        <authorList>
            <person name="de Vries R.P."/>
            <person name="Riley R."/>
            <person name="Wiebenga A."/>
            <person name="Aguilar-Osorio G."/>
            <person name="Amillis S."/>
            <person name="Uchima C.A."/>
            <person name="Anderluh G."/>
            <person name="Asadollahi M."/>
            <person name="Askin M."/>
            <person name="Barry K."/>
            <person name="Battaglia E."/>
            <person name="Bayram O."/>
            <person name="Benocci T."/>
            <person name="Braus-Stromeyer S.A."/>
            <person name="Caldana C."/>
            <person name="Canovas D."/>
            <person name="Cerqueira G.C."/>
            <person name="Chen F."/>
            <person name="Chen W."/>
            <person name="Choi C."/>
            <person name="Clum A."/>
            <person name="Dos Santos R.A."/>
            <person name="Damasio A.R."/>
            <person name="Diallinas G."/>
            <person name="Emri T."/>
            <person name="Fekete E."/>
            <person name="Flipphi M."/>
            <person name="Freyberg S."/>
            <person name="Gallo A."/>
            <person name="Gournas C."/>
            <person name="Habgood R."/>
            <person name="Hainaut M."/>
            <person name="Harispe M.L."/>
            <person name="Henrissat B."/>
            <person name="Hilden K.S."/>
            <person name="Hope R."/>
            <person name="Hossain A."/>
            <person name="Karabika E."/>
            <person name="Karaffa L."/>
            <person name="Karanyi Z."/>
            <person name="Krasevec N."/>
            <person name="Kuo A."/>
            <person name="Kusch H."/>
            <person name="LaButti K."/>
            <person name="Lagendijk E.L."/>
            <person name="Lapidus A."/>
            <person name="Levasseur A."/>
            <person name="Lindquist E."/>
            <person name="Lipzen A."/>
            <person name="Logrieco A.F."/>
            <person name="MacCabe A."/>
            <person name="Maekelae M.R."/>
            <person name="Malavazi I."/>
            <person name="Melin P."/>
            <person name="Meyer V."/>
            <person name="Mielnichuk N."/>
            <person name="Miskei M."/>
            <person name="Molnar A.P."/>
            <person name="Mule G."/>
            <person name="Ngan C.Y."/>
            <person name="Orejas M."/>
            <person name="Orosz E."/>
            <person name="Ouedraogo J.P."/>
            <person name="Overkamp K.M."/>
            <person name="Park H.-S."/>
            <person name="Perrone G."/>
            <person name="Piumi F."/>
            <person name="Punt P.J."/>
            <person name="Ram A.F."/>
            <person name="Ramon A."/>
            <person name="Rauscher S."/>
            <person name="Record E."/>
            <person name="Riano-Pachon D.M."/>
            <person name="Robert V."/>
            <person name="Roehrig J."/>
            <person name="Ruller R."/>
            <person name="Salamov A."/>
            <person name="Salih N.S."/>
            <person name="Samson R.A."/>
            <person name="Sandor E."/>
            <person name="Sanguinetti M."/>
            <person name="Schuetze T."/>
            <person name="Sepcic K."/>
            <person name="Shelest E."/>
            <person name="Sherlock G."/>
            <person name="Sophianopoulou V."/>
            <person name="Squina F.M."/>
            <person name="Sun H."/>
            <person name="Susca A."/>
            <person name="Todd R.B."/>
            <person name="Tsang A."/>
            <person name="Unkles S.E."/>
            <person name="van de Wiele N."/>
            <person name="van Rossen-Uffink D."/>
            <person name="Oliveira J.V."/>
            <person name="Vesth T.C."/>
            <person name="Visser J."/>
            <person name="Yu J.-H."/>
            <person name="Zhou M."/>
            <person name="Andersen M.R."/>
            <person name="Archer D.B."/>
            <person name="Baker S.E."/>
            <person name="Benoit I."/>
            <person name="Brakhage A.A."/>
            <person name="Braus G.H."/>
            <person name="Fischer R."/>
            <person name="Frisvad J.C."/>
            <person name="Goldman G.H."/>
            <person name="Houbraken J."/>
            <person name="Oakley B."/>
            <person name="Pocsi I."/>
            <person name="Scazzocchio C."/>
            <person name="Seiboth B."/>
            <person name="vanKuyk P.A."/>
            <person name="Wortman J."/>
            <person name="Dyer P.S."/>
            <person name="Grigoriev I.V."/>
        </authorList>
    </citation>
    <scope>NUCLEOTIDE SEQUENCE [LARGE SCALE GENOMIC DNA]</scope>
    <source>
        <strain evidence="18">CBS 516.65</strain>
    </source>
</reference>
<feature type="compositionally biased region" description="Gly residues" evidence="14">
    <location>
        <begin position="203"/>
        <end position="221"/>
    </location>
</feature>
<evidence type="ECO:0000313" key="18">
    <source>
        <dbReference type="Proteomes" id="UP000184300"/>
    </source>
</evidence>
<evidence type="ECO:0000256" key="2">
    <source>
        <dbReference type="ARBA" id="ARBA00006833"/>
    </source>
</evidence>
<keyword evidence="5" id="KW-0109">Calcium transport</keyword>
<evidence type="ECO:0000313" key="17">
    <source>
        <dbReference type="EMBL" id="OJJ81913.1"/>
    </source>
</evidence>
<evidence type="ECO:0000256" key="1">
    <source>
        <dbReference type="ARBA" id="ARBA00004115"/>
    </source>
</evidence>
<accession>A0A1L9VDF8</accession>
<evidence type="ECO:0000256" key="7">
    <source>
        <dbReference type="ARBA" id="ARBA00022729"/>
    </source>
</evidence>
<dbReference type="EMBL" id="KV878904">
    <property type="protein sequence ID" value="OJJ81913.1"/>
    <property type="molecule type" value="Genomic_DNA"/>
</dbReference>
<keyword evidence="9" id="KW-0106">Calcium</keyword>
<feature type="region of interest" description="Disordered" evidence="14">
    <location>
        <begin position="263"/>
        <end position="313"/>
    </location>
</feature>
<evidence type="ECO:0000256" key="5">
    <source>
        <dbReference type="ARBA" id="ARBA00022568"/>
    </source>
</evidence>
<keyword evidence="8" id="KW-0256">Endoplasmic reticulum</keyword>
<comment type="similarity">
    <text evidence="2">Belongs to the SARAF family.</text>
</comment>
<evidence type="ECO:0000256" key="16">
    <source>
        <dbReference type="SAM" id="SignalP"/>
    </source>
</evidence>
<evidence type="ECO:0000256" key="12">
    <source>
        <dbReference type="ARBA" id="ARBA00023136"/>
    </source>
</evidence>
<dbReference type="OrthoDB" id="20303at2759"/>
<dbReference type="GO" id="GO:0006816">
    <property type="term" value="P:calcium ion transport"/>
    <property type="evidence" value="ECO:0007669"/>
    <property type="project" value="UniProtKB-KW"/>
</dbReference>
<dbReference type="InterPro" id="IPR009567">
    <property type="entry name" value="SARAF"/>
</dbReference>
<keyword evidence="10 15" id="KW-1133">Transmembrane helix</keyword>
<evidence type="ECO:0000256" key="6">
    <source>
        <dbReference type="ARBA" id="ARBA00022692"/>
    </source>
</evidence>
<feature type="transmembrane region" description="Helical" evidence="15">
    <location>
        <begin position="166"/>
        <end position="190"/>
    </location>
</feature>
<keyword evidence="18" id="KW-1185">Reference proteome</keyword>
<feature type="chain" id="PRO_5012499396" description="Store-operated calcium entry-associated regulatory factor" evidence="16">
    <location>
        <begin position="23"/>
        <end position="313"/>
    </location>
</feature>
<name>A0A1L9VDF8_ASPGL</name>